<dbReference type="InterPro" id="IPR033716">
    <property type="entry name" value="Nudt17_dom"/>
</dbReference>
<feature type="region of interest" description="Disordered" evidence="13">
    <location>
        <begin position="1"/>
        <end position="28"/>
    </location>
</feature>
<dbReference type="OMA" id="HAKSCPF"/>
<dbReference type="RefSeq" id="XP_003286998.1">
    <property type="nucleotide sequence ID" value="XM_003286950.1"/>
</dbReference>
<protein>
    <recommendedName>
        <fullName evidence="11">m7GpppN-mRNA hydrolase NUDT17</fullName>
        <ecNumber evidence="8">3.6.1.62</ecNumber>
    </recommendedName>
    <alternativeName>
        <fullName evidence="12">Nucleoside diphosphate-linked moiety X motif 17</fullName>
    </alternativeName>
</protein>
<comment type="catalytic activity">
    <reaction evidence="9">
        <text>a 5'-end (N(7)-methyl 5'-triphosphoguanosine)-ribonucleoside in mRNA + H2O = N(7)-methyl-GDP + a 5'-end phospho-ribonucleoside in mRNA + 2 H(+)</text>
        <dbReference type="Rhea" id="RHEA:67484"/>
        <dbReference type="Rhea" id="RHEA-COMP:15692"/>
        <dbReference type="Rhea" id="RHEA-COMP:17167"/>
        <dbReference type="ChEBI" id="CHEBI:15377"/>
        <dbReference type="ChEBI" id="CHEBI:15378"/>
        <dbReference type="ChEBI" id="CHEBI:63714"/>
        <dbReference type="ChEBI" id="CHEBI:138282"/>
        <dbReference type="ChEBI" id="CHEBI:156461"/>
        <dbReference type="EC" id="3.6.1.62"/>
    </reaction>
</comment>
<dbReference type="PROSITE" id="PS51462">
    <property type="entry name" value="NUDIX"/>
    <property type="match status" value="1"/>
</dbReference>
<dbReference type="OrthoDB" id="20284at2759"/>
<dbReference type="STRING" id="5786.F0ZHU9"/>
<evidence type="ECO:0000256" key="10">
    <source>
        <dbReference type="ARBA" id="ARBA00093415"/>
    </source>
</evidence>
<evidence type="ECO:0000256" key="5">
    <source>
        <dbReference type="ARBA" id="ARBA00022801"/>
    </source>
</evidence>
<keyword evidence="7" id="KW-0464">Manganese</keyword>
<feature type="transmembrane region" description="Helical" evidence="14">
    <location>
        <begin position="34"/>
        <end position="53"/>
    </location>
</feature>
<dbReference type="SUPFAM" id="SSF55811">
    <property type="entry name" value="Nudix"/>
    <property type="match status" value="1"/>
</dbReference>
<dbReference type="GO" id="GO:0005777">
    <property type="term" value="C:peroxisome"/>
    <property type="evidence" value="ECO:0000318"/>
    <property type="project" value="GO_Central"/>
</dbReference>
<evidence type="ECO:0000256" key="4">
    <source>
        <dbReference type="ARBA" id="ARBA00022723"/>
    </source>
</evidence>
<keyword evidence="14" id="KW-1133">Transmembrane helix</keyword>
<dbReference type="EMBL" id="GL871025">
    <property type="protein sequence ID" value="EGC36485.1"/>
    <property type="molecule type" value="Genomic_DNA"/>
</dbReference>
<dbReference type="GO" id="GO:0006742">
    <property type="term" value="P:NADP+ catabolic process"/>
    <property type="evidence" value="ECO:0000318"/>
    <property type="project" value="GO_Central"/>
</dbReference>
<evidence type="ECO:0000313" key="16">
    <source>
        <dbReference type="EMBL" id="EGC36485.1"/>
    </source>
</evidence>
<dbReference type="Proteomes" id="UP000001064">
    <property type="component" value="Unassembled WGS sequence"/>
</dbReference>
<dbReference type="InterPro" id="IPR050241">
    <property type="entry name" value="NAD-cap_RNA_hydrolase_NudC"/>
</dbReference>
<accession>F0ZHU9</accession>
<evidence type="ECO:0000256" key="2">
    <source>
        <dbReference type="ARBA" id="ARBA00001946"/>
    </source>
</evidence>
<feature type="compositionally biased region" description="Low complexity" evidence="13">
    <location>
        <begin position="7"/>
        <end position="28"/>
    </location>
</feature>
<evidence type="ECO:0000256" key="1">
    <source>
        <dbReference type="ARBA" id="ARBA00001936"/>
    </source>
</evidence>
<evidence type="ECO:0000256" key="14">
    <source>
        <dbReference type="SAM" id="Phobius"/>
    </source>
</evidence>
<dbReference type="GO" id="GO:0140933">
    <property type="term" value="F:5'-(N(7)-methylguanosine 5'-triphospho)-[mRNA] hydrolase activity"/>
    <property type="evidence" value="ECO:0007669"/>
    <property type="project" value="UniProtKB-EC"/>
</dbReference>
<name>F0ZHU9_DICPU</name>
<keyword evidence="14" id="KW-0472">Membrane</keyword>
<gene>
    <name evidence="16" type="ORF">DICPUDRAFT_97569</name>
</gene>
<keyword evidence="6" id="KW-0460">Magnesium</keyword>
<dbReference type="CDD" id="cd04694">
    <property type="entry name" value="NUDIX_Nudt17"/>
    <property type="match status" value="1"/>
</dbReference>
<dbReference type="GeneID" id="10500566"/>
<keyword evidence="5" id="KW-0378">Hydrolase</keyword>
<dbReference type="VEuPathDB" id="AmoebaDB:DICPUDRAFT_97569"/>
<evidence type="ECO:0000256" key="12">
    <source>
        <dbReference type="ARBA" id="ARBA00093663"/>
    </source>
</evidence>
<evidence type="ECO:0000256" key="8">
    <source>
        <dbReference type="ARBA" id="ARBA00026102"/>
    </source>
</evidence>
<evidence type="ECO:0000256" key="9">
    <source>
        <dbReference type="ARBA" id="ARBA00093205"/>
    </source>
</evidence>
<dbReference type="Pfam" id="PF00293">
    <property type="entry name" value="NUDIX"/>
    <property type="match status" value="1"/>
</dbReference>
<proteinExistence type="inferred from homology"/>
<reference evidence="17" key="1">
    <citation type="journal article" date="2011" name="Genome Biol.">
        <title>Comparative genomics of the social amoebae Dictyostelium discoideum and Dictyostelium purpureum.</title>
        <authorList>
            <consortium name="US DOE Joint Genome Institute (JGI-PGF)"/>
            <person name="Sucgang R."/>
            <person name="Kuo A."/>
            <person name="Tian X."/>
            <person name="Salerno W."/>
            <person name="Parikh A."/>
            <person name="Feasley C.L."/>
            <person name="Dalin E."/>
            <person name="Tu H."/>
            <person name="Huang E."/>
            <person name="Barry K."/>
            <person name="Lindquist E."/>
            <person name="Shapiro H."/>
            <person name="Bruce D."/>
            <person name="Schmutz J."/>
            <person name="Salamov A."/>
            <person name="Fey P."/>
            <person name="Gaudet P."/>
            <person name="Anjard C."/>
            <person name="Babu M.M."/>
            <person name="Basu S."/>
            <person name="Bushmanova Y."/>
            <person name="van der Wel H."/>
            <person name="Katoh-Kurasawa M."/>
            <person name="Dinh C."/>
            <person name="Coutinho P.M."/>
            <person name="Saito T."/>
            <person name="Elias M."/>
            <person name="Schaap P."/>
            <person name="Kay R.R."/>
            <person name="Henrissat B."/>
            <person name="Eichinger L."/>
            <person name="Rivero F."/>
            <person name="Putnam N.H."/>
            <person name="West C.M."/>
            <person name="Loomis W.F."/>
            <person name="Chisholm R.L."/>
            <person name="Shaulsky G."/>
            <person name="Strassmann J.E."/>
            <person name="Queller D.C."/>
            <person name="Kuspa A."/>
            <person name="Grigoriev I.V."/>
        </authorList>
    </citation>
    <scope>NUCLEOTIDE SEQUENCE [LARGE SCALE GENOMIC DNA]</scope>
    <source>
        <strain evidence="17">QSDP1</strain>
    </source>
</reference>
<dbReference type="KEGG" id="dpp:DICPUDRAFT_97569"/>
<dbReference type="Gene3D" id="3.90.79.10">
    <property type="entry name" value="Nucleoside Triphosphate Pyrophosphohydrolase"/>
    <property type="match status" value="1"/>
</dbReference>
<dbReference type="GO" id="GO:0035529">
    <property type="term" value="F:NADH pyrophosphatase activity"/>
    <property type="evidence" value="ECO:0000318"/>
    <property type="project" value="GO_Central"/>
</dbReference>
<keyword evidence="14" id="KW-0812">Transmembrane</keyword>
<keyword evidence="4" id="KW-0479">Metal-binding</keyword>
<organism evidence="16 17">
    <name type="scientific">Dictyostelium purpureum</name>
    <name type="common">Slime mold</name>
    <dbReference type="NCBI Taxonomy" id="5786"/>
    <lineage>
        <taxon>Eukaryota</taxon>
        <taxon>Amoebozoa</taxon>
        <taxon>Evosea</taxon>
        <taxon>Eumycetozoa</taxon>
        <taxon>Dictyostelia</taxon>
        <taxon>Dictyosteliales</taxon>
        <taxon>Dictyosteliaceae</taxon>
        <taxon>Dictyostelium</taxon>
    </lineage>
</organism>
<dbReference type="eggNOG" id="ENOG502QWT5">
    <property type="taxonomic scope" value="Eukaryota"/>
</dbReference>
<evidence type="ECO:0000259" key="15">
    <source>
        <dbReference type="PROSITE" id="PS51462"/>
    </source>
</evidence>
<comment type="cofactor">
    <cofactor evidence="2">
        <name>Mg(2+)</name>
        <dbReference type="ChEBI" id="CHEBI:18420"/>
    </cofactor>
</comment>
<dbReference type="PANTHER" id="PTHR42904:SF1">
    <property type="entry name" value="NUCLEOSIDE DIPHOSPHATE-LINKED MOIETY X MOTIF 17"/>
    <property type="match status" value="1"/>
</dbReference>
<evidence type="ECO:0000256" key="6">
    <source>
        <dbReference type="ARBA" id="ARBA00022842"/>
    </source>
</evidence>
<dbReference type="FunCoup" id="F0ZHU9">
    <property type="interactions" value="568"/>
</dbReference>
<comment type="function">
    <text evidence="10">Acts as a decapping enzyme capable of hydrolyzing monomethylated capped RNAs (in vitro). Hydrolyzes monomethylated capped RNA after alpha and beta phosphates to form N(7)-methyl-GDP. Shows low activity towards unmethylated capped RNA.</text>
</comment>
<evidence type="ECO:0000256" key="7">
    <source>
        <dbReference type="ARBA" id="ARBA00023211"/>
    </source>
</evidence>
<dbReference type="EC" id="3.6.1.62" evidence="8"/>
<comment type="similarity">
    <text evidence="3">Belongs to the Nudix hydrolase family.</text>
</comment>
<evidence type="ECO:0000256" key="11">
    <source>
        <dbReference type="ARBA" id="ARBA00093621"/>
    </source>
</evidence>
<sequence>MITFTENKSSTINTYNNTNNNNNNNNNTTTKKKLLKNILILLFLFSLINLILLKKINFNFKNNQQYHKKYYHNNINNKNDNDNNNDNNDIDSNSFVKKKIIDSFDYSSFSNSNSLIDNNMEGIKKVFWPSVYFKKQGDVLPIEWNKCTLTKLGIDTNSKSIGYAHIELDSENGKLILSPTSQNYDKDIYSYSRDNSYESDVNKIKKKLDQKVIIAHAKSCPFHELEISNSIIHKDLQIEKQLYPPVKVGVGVLVEDSDNQRILITKRAETLRIFPGVWVLPGGHMEQSETIFETGLRELEEEVGIDKSMVDLDSLKVIGIFESSYPILLAHDKLPGDHHIVIFISVKLNNNNGNNNEKSPVNLKLQEEEVQIGAWVSKSLMVKIMDGISTEYDLFNNLKGDNTNNNNNDIKRQTHLKKNKEESIEVVYPINSKNEQEKLRGDQVMDMFFKGTDNIAIGTIYILKQYLNSDD</sequence>
<evidence type="ECO:0000256" key="3">
    <source>
        <dbReference type="ARBA" id="ARBA00005582"/>
    </source>
</evidence>
<keyword evidence="17" id="KW-1185">Reference proteome</keyword>
<dbReference type="GO" id="GO:0019677">
    <property type="term" value="P:NAD+ catabolic process"/>
    <property type="evidence" value="ECO:0000318"/>
    <property type="project" value="GO_Central"/>
</dbReference>
<dbReference type="GO" id="GO:0046872">
    <property type="term" value="F:metal ion binding"/>
    <property type="evidence" value="ECO:0007669"/>
    <property type="project" value="UniProtKB-KW"/>
</dbReference>
<dbReference type="AlphaFoldDB" id="F0ZHU9"/>
<dbReference type="PANTHER" id="PTHR42904">
    <property type="entry name" value="NUDIX HYDROLASE, NUDC SUBFAMILY"/>
    <property type="match status" value="1"/>
</dbReference>
<comment type="cofactor">
    <cofactor evidence="1">
        <name>Mn(2+)</name>
        <dbReference type="ChEBI" id="CHEBI:29035"/>
    </cofactor>
</comment>
<dbReference type="InterPro" id="IPR015797">
    <property type="entry name" value="NUDIX_hydrolase-like_dom_sf"/>
</dbReference>
<evidence type="ECO:0000313" key="17">
    <source>
        <dbReference type="Proteomes" id="UP000001064"/>
    </source>
</evidence>
<dbReference type="InterPro" id="IPR000086">
    <property type="entry name" value="NUDIX_hydrolase_dom"/>
</dbReference>
<dbReference type="InParanoid" id="F0ZHU9"/>
<feature type="domain" description="Nudix hydrolase" evidence="15">
    <location>
        <begin position="245"/>
        <end position="398"/>
    </location>
</feature>
<evidence type="ECO:0000256" key="13">
    <source>
        <dbReference type="SAM" id="MobiDB-lite"/>
    </source>
</evidence>